<protein>
    <recommendedName>
        <fullName evidence="5">PAP-associated domain-containing protein</fullName>
    </recommendedName>
</protein>
<dbReference type="SUPFAM" id="SSF81631">
    <property type="entry name" value="PAP/OAS1 substrate-binding domain"/>
    <property type="match status" value="1"/>
</dbReference>
<dbReference type="Pfam" id="PF03828">
    <property type="entry name" value="PAP_assoc"/>
    <property type="match status" value="1"/>
</dbReference>
<evidence type="ECO:0000313" key="7">
    <source>
        <dbReference type="Proteomes" id="UP001189429"/>
    </source>
</evidence>
<feature type="region of interest" description="Disordered" evidence="4">
    <location>
        <begin position="72"/>
        <end position="91"/>
    </location>
</feature>
<evidence type="ECO:0000256" key="4">
    <source>
        <dbReference type="SAM" id="MobiDB-lite"/>
    </source>
</evidence>
<keyword evidence="2" id="KW-0479">Metal-binding</keyword>
<gene>
    <name evidence="6" type="ORF">PCOR1329_LOCUS70097</name>
</gene>
<dbReference type="Proteomes" id="UP001189429">
    <property type="component" value="Unassembled WGS sequence"/>
</dbReference>
<keyword evidence="7" id="KW-1185">Reference proteome</keyword>
<reference evidence="6" key="1">
    <citation type="submission" date="2023-10" db="EMBL/GenBank/DDBJ databases">
        <authorList>
            <person name="Chen Y."/>
            <person name="Shah S."/>
            <person name="Dougan E. K."/>
            <person name="Thang M."/>
            <person name="Chan C."/>
        </authorList>
    </citation>
    <scope>NUCLEOTIDE SEQUENCE [LARGE SCALE GENOMIC DNA]</scope>
</reference>
<evidence type="ECO:0000256" key="1">
    <source>
        <dbReference type="ARBA" id="ARBA00022679"/>
    </source>
</evidence>
<evidence type="ECO:0000256" key="2">
    <source>
        <dbReference type="ARBA" id="ARBA00022723"/>
    </source>
</evidence>
<name>A0ABN9WS54_9DINO</name>
<keyword evidence="3" id="KW-0460">Magnesium</keyword>
<evidence type="ECO:0000313" key="6">
    <source>
        <dbReference type="EMBL" id="CAK0889604.1"/>
    </source>
</evidence>
<feature type="domain" description="PAP-associated" evidence="5">
    <location>
        <begin position="376"/>
        <end position="406"/>
    </location>
</feature>
<proteinExistence type="predicted"/>
<keyword evidence="1" id="KW-0808">Transferase</keyword>
<dbReference type="InterPro" id="IPR002058">
    <property type="entry name" value="PAP_assoc"/>
</dbReference>
<comment type="caution">
    <text evidence="6">The sequence shown here is derived from an EMBL/GenBank/DDBJ whole genome shotgun (WGS) entry which is preliminary data.</text>
</comment>
<dbReference type="Gene3D" id="1.10.1410.10">
    <property type="match status" value="1"/>
</dbReference>
<dbReference type="EMBL" id="CAUYUJ010019239">
    <property type="protein sequence ID" value="CAK0889604.1"/>
    <property type="molecule type" value="Genomic_DNA"/>
</dbReference>
<dbReference type="PANTHER" id="PTHR12271">
    <property type="entry name" value="POLY A POLYMERASE CID PAP -RELATED"/>
    <property type="match status" value="1"/>
</dbReference>
<evidence type="ECO:0000259" key="5">
    <source>
        <dbReference type="Pfam" id="PF03828"/>
    </source>
</evidence>
<feature type="region of interest" description="Disordered" evidence="4">
    <location>
        <begin position="484"/>
        <end position="537"/>
    </location>
</feature>
<dbReference type="PANTHER" id="PTHR12271:SF40">
    <property type="entry name" value="POLY(A) RNA POLYMERASE GLD2"/>
    <property type="match status" value="1"/>
</dbReference>
<accession>A0ABN9WS54</accession>
<evidence type="ECO:0000256" key="3">
    <source>
        <dbReference type="ARBA" id="ARBA00022842"/>
    </source>
</evidence>
<organism evidence="6 7">
    <name type="scientific">Prorocentrum cordatum</name>
    <dbReference type="NCBI Taxonomy" id="2364126"/>
    <lineage>
        <taxon>Eukaryota</taxon>
        <taxon>Sar</taxon>
        <taxon>Alveolata</taxon>
        <taxon>Dinophyceae</taxon>
        <taxon>Prorocentrales</taxon>
        <taxon>Prorocentraceae</taxon>
        <taxon>Prorocentrum</taxon>
    </lineage>
</organism>
<sequence length="555" mass="58342">MPSMNDLLTAAGAMDLGLIKPGGVDASSVSMIAGAMVLSFMPLSASHLICLLAGALLFLAVQALSPSVSRARLPKGKASPARRAPRLQGASRKLAPPVIARPVARAPLVASPRSEAWRPSVQPVAAPTFAGQGWDAEVQELLAQLTPTAETHEAVARVAQAVRAVVARVLPGAEVTSFVGASLTSGKAFGVAVPEVDVVISAPYAALVRNRWQGRQPGSGCSAQQLRKSAVRACTDRLVSDGGFRFRRSAFRGDEPRVTIVSSPALQSVPMNLSVNALTPLCNAMLIAECTRMDPRTQGLVLLVKRWAKDRGLCHVARGHMSLYSWTVLTVFFLQTGAGGLLPPLAGLETPSGLAVEGQPGFRAPTMTSNALPDLSVGDLFRAFFRFYGSEFDWRAESVSVRSGERGASGALPLLPVHIVVGDDGKTTEVGPSVEDPFDGTKNIGACTTAASLQHLHAARGTEQRRRSSSTQLALTFSRAARPHVLTTGRPSLAPASPASRIPSVRRRSGACATARPGRVSPQSVKPKKEEEEVSPSVAAWIAPGTPRVTNSIDV</sequence>